<name>A0A3Q0QRJ7_AMPCI</name>
<proteinExistence type="predicted"/>
<evidence type="ECO:0000313" key="4">
    <source>
        <dbReference type="Proteomes" id="UP000261340"/>
    </source>
</evidence>
<evidence type="ECO:0000256" key="2">
    <source>
        <dbReference type="SAM" id="MobiDB-lite"/>
    </source>
</evidence>
<accession>A0A3Q0QRJ7</accession>
<dbReference type="GeneTree" id="ENSGT00940000171777"/>
<dbReference type="AlphaFoldDB" id="A0A3Q0QRJ7"/>
<organism evidence="3 4">
    <name type="scientific">Amphilophus citrinellus</name>
    <name type="common">Midas cichlid</name>
    <name type="synonym">Cichlasoma citrinellum</name>
    <dbReference type="NCBI Taxonomy" id="61819"/>
    <lineage>
        <taxon>Eukaryota</taxon>
        <taxon>Metazoa</taxon>
        <taxon>Chordata</taxon>
        <taxon>Craniata</taxon>
        <taxon>Vertebrata</taxon>
        <taxon>Euteleostomi</taxon>
        <taxon>Actinopterygii</taxon>
        <taxon>Neopterygii</taxon>
        <taxon>Teleostei</taxon>
        <taxon>Neoteleostei</taxon>
        <taxon>Acanthomorphata</taxon>
        <taxon>Ovalentaria</taxon>
        <taxon>Cichlomorphae</taxon>
        <taxon>Cichliformes</taxon>
        <taxon>Cichlidae</taxon>
        <taxon>New World cichlids</taxon>
        <taxon>Cichlasomatinae</taxon>
        <taxon>Heroini</taxon>
        <taxon>Amphilophus</taxon>
    </lineage>
</organism>
<feature type="coiled-coil region" evidence="1">
    <location>
        <begin position="96"/>
        <end position="123"/>
    </location>
</feature>
<reference evidence="3" key="1">
    <citation type="submission" date="2025-08" db="UniProtKB">
        <authorList>
            <consortium name="Ensembl"/>
        </authorList>
    </citation>
    <scope>IDENTIFICATION</scope>
</reference>
<evidence type="ECO:0000313" key="3">
    <source>
        <dbReference type="Ensembl" id="ENSACIP00000001994.1"/>
    </source>
</evidence>
<dbReference type="Ensembl" id="ENSACIT00000002071.1">
    <property type="protein sequence ID" value="ENSACIP00000001994.1"/>
    <property type="gene ID" value="ENSACIG00000001621.1"/>
</dbReference>
<protein>
    <submittedName>
        <fullName evidence="3">Uncharacterized protein</fullName>
    </submittedName>
</protein>
<feature type="region of interest" description="Disordered" evidence="2">
    <location>
        <begin position="177"/>
        <end position="262"/>
    </location>
</feature>
<dbReference type="STRING" id="61819.ENSACIP00000001994"/>
<dbReference type="Proteomes" id="UP000261340">
    <property type="component" value="Unplaced"/>
</dbReference>
<evidence type="ECO:0000256" key="1">
    <source>
        <dbReference type="SAM" id="Coils"/>
    </source>
</evidence>
<sequence length="262" mass="29329">MSDTYFEILRRSCSLGNCIPSGRQLPRTPPLTNITRQLDFTGSCEEPQHRIKLHTNICEDLYFICSEPSKSDDPHSMLKGMKGYELTTADLEFIKKMKEEQLVKKLQGELEEVQKLLKKETMALELACASKEKVEAELKRVSYSEMSRNSNALQTLAEEEPNLSGAAAEQQKKMVKAARVKKEKAEVHDLNAQESVQPVRGRRRKPAGTAQTTVSQQKNQSKVKTGEAEAPSRGRRRAAAADAAEEAQSEGPRRSKRIASKK</sequence>
<keyword evidence="1" id="KW-0175">Coiled coil</keyword>
<feature type="compositionally biased region" description="Polar residues" evidence="2">
    <location>
        <begin position="209"/>
        <end position="223"/>
    </location>
</feature>
<reference evidence="3" key="2">
    <citation type="submission" date="2025-09" db="UniProtKB">
        <authorList>
            <consortium name="Ensembl"/>
        </authorList>
    </citation>
    <scope>IDENTIFICATION</scope>
</reference>
<keyword evidence="4" id="KW-1185">Reference proteome</keyword>